<name>A0A363NMS6_9SPHI</name>
<comment type="caution">
    <text evidence="2">The sequence shown here is derived from an EMBL/GenBank/DDBJ whole genome shotgun (WGS) entry which is preliminary data.</text>
</comment>
<keyword evidence="1" id="KW-0812">Transmembrane</keyword>
<evidence type="ECO:0000256" key="1">
    <source>
        <dbReference type="SAM" id="Phobius"/>
    </source>
</evidence>
<keyword evidence="3" id="KW-1185">Reference proteome</keyword>
<feature type="transmembrane region" description="Helical" evidence="1">
    <location>
        <begin position="12"/>
        <end position="33"/>
    </location>
</feature>
<protein>
    <submittedName>
        <fullName evidence="2">PepSY domain-containing protein</fullName>
    </submittedName>
</protein>
<dbReference type="PANTHER" id="PTHR34219">
    <property type="entry name" value="IRON-REGULATED INNER MEMBRANE PROTEIN-RELATED"/>
    <property type="match status" value="1"/>
</dbReference>
<keyword evidence="1" id="KW-0472">Membrane</keyword>
<dbReference type="EMBL" id="QCXX01000008">
    <property type="protein sequence ID" value="PUV22027.1"/>
    <property type="molecule type" value="Genomic_DNA"/>
</dbReference>
<feature type="transmembrane region" description="Helical" evidence="1">
    <location>
        <begin position="338"/>
        <end position="359"/>
    </location>
</feature>
<evidence type="ECO:0000313" key="2">
    <source>
        <dbReference type="EMBL" id="PUV22027.1"/>
    </source>
</evidence>
<sequence>MLSKINAWLHLWLGLAAGIPVIILGITGCVLVFEHDIKELTTNYIQVAPQKPAEQLPPSAIYKSVKAALPNYEIGSSWYYGLDKSVKVSLDHSDSLVYVNPYTAEVLAIVNHEDFFHFMDEGHRHLWMPVKIGRQVVGWSTFIFFILLITGLILWWPKKWNRRSREQSFTVKWKAKFKRVNYDLHNVLGFYTLTIALVMCFTGLIMSFPWIRSSVVWVTGGYPNKPKTEKNNKPELPDQPLNDALVVADQIWYKVRHEYAKFNKEAVIVHYPEKEDKTVYACTDMANGSWRDLTFDRYTLELSGRKQGPIDEANTAEWLMRSNYALHTGFIGGMTTKIIYFIASLICATLPITGFYIWWGKKKKPTKKARRTQLATT</sequence>
<dbReference type="PANTHER" id="PTHR34219:SF3">
    <property type="entry name" value="BLL7967 PROTEIN"/>
    <property type="match status" value="1"/>
</dbReference>
<dbReference type="Proteomes" id="UP000250831">
    <property type="component" value="Unassembled WGS sequence"/>
</dbReference>
<dbReference type="PROSITE" id="PS51257">
    <property type="entry name" value="PROKAR_LIPOPROTEIN"/>
    <property type="match status" value="1"/>
</dbReference>
<dbReference type="InterPro" id="IPR005625">
    <property type="entry name" value="PepSY-ass_TM"/>
</dbReference>
<dbReference type="AlphaFoldDB" id="A0A363NMS6"/>
<feature type="transmembrane region" description="Helical" evidence="1">
    <location>
        <begin position="136"/>
        <end position="156"/>
    </location>
</feature>
<accession>A0A363NMS6</accession>
<keyword evidence="1" id="KW-1133">Transmembrane helix</keyword>
<gene>
    <name evidence="2" type="ORF">DCO56_24150</name>
</gene>
<dbReference type="Pfam" id="PF03929">
    <property type="entry name" value="PepSY_TM"/>
    <property type="match status" value="1"/>
</dbReference>
<proteinExistence type="predicted"/>
<dbReference type="RefSeq" id="WP_108636264.1">
    <property type="nucleotide sequence ID" value="NZ_DAMCKI010000098.1"/>
</dbReference>
<dbReference type="OrthoDB" id="111691at2"/>
<organism evidence="2 3">
    <name type="scientific">Sphingobacterium athyrii</name>
    <dbReference type="NCBI Taxonomy" id="2152717"/>
    <lineage>
        <taxon>Bacteria</taxon>
        <taxon>Pseudomonadati</taxon>
        <taxon>Bacteroidota</taxon>
        <taxon>Sphingobacteriia</taxon>
        <taxon>Sphingobacteriales</taxon>
        <taxon>Sphingobacteriaceae</taxon>
        <taxon>Sphingobacterium</taxon>
    </lineage>
</organism>
<evidence type="ECO:0000313" key="3">
    <source>
        <dbReference type="Proteomes" id="UP000250831"/>
    </source>
</evidence>
<reference evidence="2 3" key="1">
    <citation type="submission" date="2018-04" db="EMBL/GenBank/DDBJ databases">
        <title>Sphingobacterium sp. M46 Genome.</title>
        <authorList>
            <person name="Cheng J."/>
            <person name="Li Y."/>
        </authorList>
    </citation>
    <scope>NUCLEOTIDE SEQUENCE [LARGE SCALE GENOMIC DNA]</scope>
    <source>
        <strain evidence="2 3">M46</strain>
    </source>
</reference>
<feature type="transmembrane region" description="Helical" evidence="1">
    <location>
        <begin position="188"/>
        <end position="211"/>
    </location>
</feature>